<feature type="compositionally biased region" description="Pro residues" evidence="1">
    <location>
        <begin position="676"/>
        <end position="685"/>
    </location>
</feature>
<dbReference type="RefSeq" id="XP_027616115.1">
    <property type="nucleotide sequence ID" value="XM_027760314.1"/>
</dbReference>
<dbReference type="InterPro" id="IPR007275">
    <property type="entry name" value="YTH_domain"/>
</dbReference>
<comment type="caution">
    <text evidence="3">The sequence shown here is derived from an EMBL/GenBank/DDBJ whole genome shotgun (WGS) entry which is preliminary data.</text>
</comment>
<dbReference type="InterPro" id="IPR045168">
    <property type="entry name" value="YTH_prot"/>
</dbReference>
<evidence type="ECO:0000259" key="2">
    <source>
        <dbReference type="PROSITE" id="PS50882"/>
    </source>
</evidence>
<feature type="domain" description="YTH" evidence="2">
    <location>
        <begin position="720"/>
        <end position="863"/>
    </location>
</feature>
<evidence type="ECO:0000313" key="3">
    <source>
        <dbReference type="EMBL" id="GBE85202.1"/>
    </source>
</evidence>
<evidence type="ECO:0000256" key="1">
    <source>
        <dbReference type="SAM" id="MobiDB-lite"/>
    </source>
</evidence>
<dbReference type="InterPro" id="IPR035979">
    <property type="entry name" value="RBD_domain_sf"/>
</dbReference>
<proteinExistence type="predicted"/>
<dbReference type="PANTHER" id="PTHR12357:SF3">
    <property type="entry name" value="YTH DOMAIN-CONTAINING PROTEIN 1"/>
    <property type="match status" value="1"/>
</dbReference>
<dbReference type="PROSITE" id="PS50882">
    <property type="entry name" value="YTH"/>
    <property type="match status" value="2"/>
</dbReference>
<dbReference type="SUPFAM" id="SSF54928">
    <property type="entry name" value="RNA-binding domain, RBD"/>
    <property type="match status" value="1"/>
</dbReference>
<dbReference type="Pfam" id="PF25701">
    <property type="entry name" value="RRM_YTH1"/>
    <property type="match status" value="1"/>
</dbReference>
<feature type="compositionally biased region" description="Polar residues" evidence="1">
    <location>
        <begin position="1"/>
        <end position="12"/>
    </location>
</feature>
<feature type="compositionally biased region" description="Low complexity" evidence="1">
    <location>
        <begin position="193"/>
        <end position="205"/>
    </location>
</feature>
<feature type="compositionally biased region" description="Polar residues" evidence="1">
    <location>
        <begin position="58"/>
        <end position="68"/>
    </location>
</feature>
<feature type="compositionally biased region" description="Low complexity" evidence="1">
    <location>
        <begin position="139"/>
        <end position="177"/>
    </location>
</feature>
<dbReference type="PANTHER" id="PTHR12357">
    <property type="entry name" value="YTH YT521-B HOMOLOGY DOMAIN-CONTAINING"/>
    <property type="match status" value="1"/>
</dbReference>
<feature type="compositionally biased region" description="Pro residues" evidence="1">
    <location>
        <begin position="329"/>
        <end position="344"/>
    </location>
</feature>
<dbReference type="Gene3D" id="3.30.70.330">
    <property type="match status" value="1"/>
</dbReference>
<feature type="region of interest" description="Disordered" evidence="1">
    <location>
        <begin position="275"/>
        <end position="371"/>
    </location>
</feature>
<dbReference type="EMBL" id="BFAD01000007">
    <property type="protein sequence ID" value="GBE85202.1"/>
    <property type="molecule type" value="Genomic_DNA"/>
</dbReference>
<feature type="compositionally biased region" description="Basic and acidic residues" evidence="1">
    <location>
        <begin position="836"/>
        <end position="849"/>
    </location>
</feature>
<dbReference type="OrthoDB" id="6103986at2759"/>
<feature type="compositionally biased region" description="Low complexity" evidence="1">
    <location>
        <begin position="69"/>
        <end position="88"/>
    </location>
</feature>
<dbReference type="CDD" id="cd21134">
    <property type="entry name" value="YTH"/>
    <property type="match status" value="1"/>
</dbReference>
<dbReference type="STRING" id="139825.A0A401GSJ0"/>
<feature type="compositionally biased region" description="Low complexity" evidence="1">
    <location>
        <begin position="770"/>
        <end position="782"/>
    </location>
</feature>
<reference evidence="3 4" key="1">
    <citation type="journal article" date="2018" name="Sci. Rep.">
        <title>Genome sequence of the cauliflower mushroom Sparassis crispa (Hanabiratake) and its association with beneficial usage.</title>
        <authorList>
            <person name="Kiyama R."/>
            <person name="Furutani Y."/>
            <person name="Kawaguchi K."/>
            <person name="Nakanishi T."/>
        </authorList>
    </citation>
    <scope>NUCLEOTIDE SEQUENCE [LARGE SCALE GENOMIC DNA]</scope>
</reference>
<feature type="compositionally biased region" description="Polar residues" evidence="1">
    <location>
        <begin position="308"/>
        <end position="321"/>
    </location>
</feature>
<dbReference type="GeneID" id="38782119"/>
<organism evidence="3 4">
    <name type="scientific">Sparassis crispa</name>
    <dbReference type="NCBI Taxonomy" id="139825"/>
    <lineage>
        <taxon>Eukaryota</taxon>
        <taxon>Fungi</taxon>
        <taxon>Dikarya</taxon>
        <taxon>Basidiomycota</taxon>
        <taxon>Agaricomycotina</taxon>
        <taxon>Agaricomycetes</taxon>
        <taxon>Polyporales</taxon>
        <taxon>Sparassidaceae</taxon>
        <taxon>Sparassis</taxon>
    </lineage>
</organism>
<dbReference type="GO" id="GO:0005654">
    <property type="term" value="C:nucleoplasm"/>
    <property type="evidence" value="ECO:0007669"/>
    <property type="project" value="TreeGrafter"/>
</dbReference>
<feature type="compositionally biased region" description="Low complexity" evidence="1">
    <location>
        <begin position="636"/>
        <end position="655"/>
    </location>
</feature>
<dbReference type="GO" id="GO:0000381">
    <property type="term" value="P:regulation of alternative mRNA splicing, via spliceosome"/>
    <property type="evidence" value="ECO:0007669"/>
    <property type="project" value="TreeGrafter"/>
</dbReference>
<feature type="region of interest" description="Disordered" evidence="1">
    <location>
        <begin position="720"/>
        <end position="814"/>
    </location>
</feature>
<dbReference type="GO" id="GO:1990247">
    <property type="term" value="F:N6-methyladenosine-containing RNA reader activity"/>
    <property type="evidence" value="ECO:0007669"/>
    <property type="project" value="TreeGrafter"/>
</dbReference>
<dbReference type="GO" id="GO:0000398">
    <property type="term" value="P:mRNA splicing, via spliceosome"/>
    <property type="evidence" value="ECO:0007669"/>
    <property type="project" value="TreeGrafter"/>
</dbReference>
<keyword evidence="4" id="KW-1185">Reference proteome</keyword>
<dbReference type="AlphaFoldDB" id="A0A401GSJ0"/>
<sequence>MSEQQSSGSTSEPGRPGSRGRSHSQPIPSRRQPNRQTFQSPTGPLYPPPASLEGMTPAPSTSTSFQSLPPQYQTPYGQQPGPYAGQYTLSPQPPMLPAHQSPPYAYPHHPGLHAPDSSMHAPQNPLLGYSQNTLVPIMQSHPHSYPYHPQSPEGSSSPSHSFSASPGPQTIYSSHPHSPAHPSPPPHPPLAPQGPAAHSAAHSTAYAGQTPYAPARYPTPSFAYPPHSFAPSPSVYMPHQYPPYPPAEQDTQGTWWYLPHAAARPSGQYESFQNPYALSFSPVPPRDVDPYAASAAQQQQQQQQQQQPGITSTLYPMSPRQNPVRYAQPQPPPPPAPPADPPAPRAQQPEPGPAAGGRPARRPYRPNPPAQRSEWVMWAGNVPSDATHDELWRFLNSTPPPAAPVTSTAAVASTSPPASGGVRSIFLIARSNCAFVNFQSEAQLQAAIRRFNGAPLRAHDARCPRLVCRVRGREDDLRAGVGGQRGAGMHVRWIRDRKVRAEARSREESEQSSPSSPDDFVSGAMAGLSVSSDAPEPHSSSSGSGSYASTSSSMLVQYFPKRYFILKSLTQHDLDLSVEKGVWATQHHNEGILDQAFRTSKEVYLIFGVNKSGEFYGYAKMAGPIQHGEFRISWASRADSPQQQPQQRRASASPPTARHTFFSPGELQPKYDSPQPVSPPGPPAAPYDEGATPRSVDAPMPASTVLSAPAELQQPHHRLSRFAPAPGMPQSLDTRRPPPPPPPPEDTFELDSSAPYRAMRGHAASAVTDPSSSGSSSSSMLDSPPPELGLDPSPRPLGSVREEESEGPAWGESFKVEWLRTERLPFYRTRQLRNPWNHDREVKVSRDGTELEPSVGQALLDEWDRPDPPPPPSPASERRTGRGQGEGA</sequence>
<dbReference type="InParanoid" id="A0A401GSJ0"/>
<dbReference type="Proteomes" id="UP000287166">
    <property type="component" value="Unassembled WGS sequence"/>
</dbReference>
<dbReference type="Pfam" id="PF04146">
    <property type="entry name" value="YTH"/>
    <property type="match status" value="1"/>
</dbReference>
<accession>A0A401GSJ0</accession>
<dbReference type="InterPro" id="IPR057720">
    <property type="entry name" value="RRM_YTH1"/>
</dbReference>
<feature type="domain" description="YTH" evidence="2">
    <location>
        <begin position="561"/>
        <end position="704"/>
    </location>
</feature>
<feature type="region of interest" description="Disordered" evidence="1">
    <location>
        <begin position="636"/>
        <end position="701"/>
    </location>
</feature>
<feature type="region of interest" description="Disordered" evidence="1">
    <location>
        <begin position="1"/>
        <end position="205"/>
    </location>
</feature>
<dbReference type="InterPro" id="IPR012677">
    <property type="entry name" value="Nucleotide-bd_a/b_plait_sf"/>
</dbReference>
<feature type="region of interest" description="Disordered" evidence="1">
    <location>
        <begin position="529"/>
        <end position="549"/>
    </location>
</feature>
<protein>
    <recommendedName>
        <fullName evidence="2">YTH domain-containing protein</fullName>
    </recommendedName>
</protein>
<dbReference type="GO" id="GO:0003729">
    <property type="term" value="F:mRNA binding"/>
    <property type="evidence" value="ECO:0007669"/>
    <property type="project" value="TreeGrafter"/>
</dbReference>
<feature type="compositionally biased region" description="Pro residues" evidence="1">
    <location>
        <begin position="179"/>
        <end position="192"/>
    </location>
</feature>
<gene>
    <name evidence="3" type="ORF">SCP_0703880</name>
</gene>
<name>A0A401GSJ0_9APHY</name>
<evidence type="ECO:0000313" key="4">
    <source>
        <dbReference type="Proteomes" id="UP000287166"/>
    </source>
</evidence>
<dbReference type="Gene3D" id="3.10.590.10">
    <property type="entry name" value="ph1033 like domains"/>
    <property type="match status" value="2"/>
</dbReference>
<feature type="compositionally biased region" description="Low complexity" evidence="1">
    <location>
        <begin position="297"/>
        <end position="307"/>
    </location>
</feature>
<feature type="region of interest" description="Disordered" evidence="1">
    <location>
        <begin position="829"/>
        <end position="888"/>
    </location>
</feature>
<dbReference type="CDD" id="cd00590">
    <property type="entry name" value="RRM_SF"/>
    <property type="match status" value="1"/>
</dbReference>